<dbReference type="STRING" id="1805281.AUJ77_00795"/>
<protein>
    <recommendedName>
        <fullName evidence="3">Transposase</fullName>
    </recommendedName>
</protein>
<dbReference type="Proteomes" id="UP000181992">
    <property type="component" value="Unassembled WGS sequence"/>
</dbReference>
<dbReference type="AlphaFoldDB" id="A0A1J4V738"/>
<name>A0A1J4V738_9BACT</name>
<proteinExistence type="predicted"/>
<organism evidence="1 2">
    <name type="scientific">Candidatus Nomurabacteria bacterium CG1_02_43_90</name>
    <dbReference type="NCBI Taxonomy" id="1805281"/>
    <lineage>
        <taxon>Bacteria</taxon>
        <taxon>Candidatus Nomuraibacteriota</taxon>
    </lineage>
</organism>
<dbReference type="EMBL" id="MNVN01000008">
    <property type="protein sequence ID" value="OIO31105.1"/>
    <property type="molecule type" value="Genomic_DNA"/>
</dbReference>
<evidence type="ECO:0000313" key="2">
    <source>
        <dbReference type="Proteomes" id="UP000181992"/>
    </source>
</evidence>
<evidence type="ECO:0000313" key="1">
    <source>
        <dbReference type="EMBL" id="OIO31105.1"/>
    </source>
</evidence>
<comment type="caution">
    <text evidence="1">The sequence shown here is derived from an EMBL/GenBank/DDBJ whole genome shotgun (WGS) entry which is preliminary data.</text>
</comment>
<gene>
    <name evidence="1" type="ORF">AUJ77_00795</name>
</gene>
<reference evidence="1 2" key="1">
    <citation type="journal article" date="2016" name="Environ. Microbiol.">
        <title>Genomic resolution of a cold subsurface aquifer community provides metabolic insights for novel microbes adapted to high CO concentrations.</title>
        <authorList>
            <person name="Probst A.J."/>
            <person name="Castelle C.J."/>
            <person name="Singh A."/>
            <person name="Brown C.T."/>
            <person name="Anantharaman K."/>
            <person name="Sharon I."/>
            <person name="Hug L.A."/>
            <person name="Burstein D."/>
            <person name="Emerson J.B."/>
            <person name="Thomas B.C."/>
            <person name="Banfield J.F."/>
        </authorList>
    </citation>
    <scope>NUCLEOTIDE SEQUENCE [LARGE SCALE GENOMIC DNA]</scope>
    <source>
        <strain evidence="1">CG1_02_43_90</strain>
    </source>
</reference>
<accession>A0A1J4V738</accession>
<sequence length="110" mass="12797">MLTINTETEFTKLFTDWCEKWGTFLKEKSLNEKTGRLTYTHRKLRSARDSIKRHLPYLFTFERYPELKIPNTTNSLDGSFSKVKKSIGVHAGLSHNQKMKMVMTLLGGKL</sequence>
<evidence type="ECO:0008006" key="3">
    <source>
        <dbReference type="Google" id="ProtNLM"/>
    </source>
</evidence>